<keyword evidence="5 8" id="KW-0413">Isomerase</keyword>
<evidence type="ECO:0000256" key="6">
    <source>
        <dbReference type="SAM" id="SignalP"/>
    </source>
</evidence>
<dbReference type="PANTHER" id="PTHR47245">
    <property type="entry name" value="PEPTIDYLPROLYL ISOMERASE"/>
    <property type="match status" value="1"/>
</dbReference>
<dbReference type="InterPro" id="IPR050245">
    <property type="entry name" value="PrsA_foldase"/>
</dbReference>
<dbReference type="InterPro" id="IPR046357">
    <property type="entry name" value="PPIase_dom_sf"/>
</dbReference>
<organism evidence="8 9">
    <name type="scientific">Pseudomonas morbosilactucae</name>
    <dbReference type="NCBI Taxonomy" id="2938197"/>
    <lineage>
        <taxon>Bacteria</taxon>
        <taxon>Pseudomonadati</taxon>
        <taxon>Pseudomonadota</taxon>
        <taxon>Gammaproteobacteria</taxon>
        <taxon>Pseudomonadales</taxon>
        <taxon>Pseudomonadaceae</taxon>
        <taxon>Pseudomonas</taxon>
    </lineage>
</organism>
<comment type="catalytic activity">
    <reaction evidence="1">
        <text>[protein]-peptidylproline (omega=180) = [protein]-peptidylproline (omega=0)</text>
        <dbReference type="Rhea" id="RHEA:16237"/>
        <dbReference type="Rhea" id="RHEA-COMP:10747"/>
        <dbReference type="Rhea" id="RHEA-COMP:10748"/>
        <dbReference type="ChEBI" id="CHEBI:83833"/>
        <dbReference type="ChEBI" id="CHEBI:83834"/>
        <dbReference type="EC" id="5.2.1.8"/>
    </reaction>
</comment>
<dbReference type="Gene3D" id="1.10.4030.10">
    <property type="entry name" value="Porin chaperone SurA, peptide-binding domain"/>
    <property type="match status" value="1"/>
</dbReference>
<proteinExistence type="inferred from homology"/>
<dbReference type="InterPro" id="IPR023058">
    <property type="entry name" value="PPIase_PpiC_CS"/>
</dbReference>
<comment type="caution">
    <text evidence="8">The sequence shown here is derived from an EMBL/GenBank/DDBJ whole genome shotgun (WGS) entry which is preliminary data.</text>
</comment>
<evidence type="ECO:0000256" key="1">
    <source>
        <dbReference type="ARBA" id="ARBA00000971"/>
    </source>
</evidence>
<protein>
    <recommendedName>
        <fullName evidence="3">peptidylprolyl isomerase</fullName>
        <ecNumber evidence="3">5.2.1.8</ecNumber>
    </recommendedName>
</protein>
<feature type="signal peptide" evidence="6">
    <location>
        <begin position="1"/>
        <end position="19"/>
    </location>
</feature>
<dbReference type="GO" id="GO:0003755">
    <property type="term" value="F:peptidyl-prolyl cis-trans isomerase activity"/>
    <property type="evidence" value="ECO:0007669"/>
    <property type="project" value="UniProtKB-KW"/>
</dbReference>
<gene>
    <name evidence="8" type="ORF">M1B34_31290</name>
</gene>
<dbReference type="Gene3D" id="3.10.50.40">
    <property type="match status" value="1"/>
</dbReference>
<dbReference type="EMBL" id="JALQCW010000105">
    <property type="protein sequence ID" value="MCK9802025.1"/>
    <property type="molecule type" value="Genomic_DNA"/>
</dbReference>
<dbReference type="RefSeq" id="WP_268267151.1">
    <property type="nucleotide sequence ID" value="NZ_JALQCW010000105.1"/>
</dbReference>
<feature type="domain" description="PpiC" evidence="7">
    <location>
        <begin position="172"/>
        <end position="273"/>
    </location>
</feature>
<keyword evidence="4 5" id="KW-0697">Rotamase</keyword>
<dbReference type="AlphaFoldDB" id="A0A9X2CA00"/>
<dbReference type="SUPFAM" id="SSF54534">
    <property type="entry name" value="FKBP-like"/>
    <property type="match status" value="1"/>
</dbReference>
<name>A0A9X2CA00_9PSED</name>
<dbReference type="InterPro" id="IPR027304">
    <property type="entry name" value="Trigger_fact/SurA_dom_sf"/>
</dbReference>
<evidence type="ECO:0000256" key="2">
    <source>
        <dbReference type="ARBA" id="ARBA00007656"/>
    </source>
</evidence>
<dbReference type="EC" id="5.2.1.8" evidence="3"/>
<comment type="similarity">
    <text evidence="2">Belongs to the PpiC/parvulin rotamase family.</text>
</comment>
<evidence type="ECO:0000313" key="9">
    <source>
        <dbReference type="Proteomes" id="UP001155059"/>
    </source>
</evidence>
<evidence type="ECO:0000256" key="3">
    <source>
        <dbReference type="ARBA" id="ARBA00013194"/>
    </source>
</evidence>
<dbReference type="Pfam" id="PF13624">
    <property type="entry name" value="SurA_N_3"/>
    <property type="match status" value="1"/>
</dbReference>
<evidence type="ECO:0000256" key="4">
    <source>
        <dbReference type="ARBA" id="ARBA00023110"/>
    </source>
</evidence>
<evidence type="ECO:0000256" key="5">
    <source>
        <dbReference type="PROSITE-ProRule" id="PRU00278"/>
    </source>
</evidence>
<feature type="chain" id="PRO_5040792406" description="peptidylprolyl isomerase" evidence="6">
    <location>
        <begin position="20"/>
        <end position="321"/>
    </location>
</feature>
<dbReference type="PROSITE" id="PS01096">
    <property type="entry name" value="PPIC_PPIASE_1"/>
    <property type="match status" value="1"/>
</dbReference>
<dbReference type="PROSITE" id="PS50198">
    <property type="entry name" value="PPIC_PPIASE_2"/>
    <property type="match status" value="1"/>
</dbReference>
<dbReference type="PANTHER" id="PTHR47245:SF2">
    <property type="entry name" value="PEPTIDYL-PROLYL CIS-TRANS ISOMERASE HP_0175-RELATED"/>
    <property type="match status" value="1"/>
</dbReference>
<sequence length="321" mass="35788">MTLHCLLSMLLLGVGLAQAEVRRDEGPAAARVNGQVISEFRLERYFAEYLQAQGRALGSIRNPKAYRQLRQAALGELIDKELLWQEAGKRGVQIDDRTLQGRIDEVRQAFGSQETFARRLEEAGFDEPGFAEYTRREMAAQQVYGQLSQVPEPDPQQVRALFEANREAMAQPERIQARHILLKVPQGADAAQVEATRQRLLALRQQITQGAEFATVAKAASEDSTASDGGDLGYFSQGRMVAEFEAAAFALKPGELSAPVRSLFGWHLIYLQNHLPAVPVEETQGLAMAKAFLGRQQQAQARQQALTQLRTQNRIERMDDD</sequence>
<keyword evidence="6" id="KW-0732">Signal</keyword>
<evidence type="ECO:0000259" key="7">
    <source>
        <dbReference type="PROSITE" id="PS50198"/>
    </source>
</evidence>
<dbReference type="SUPFAM" id="SSF109998">
    <property type="entry name" value="Triger factor/SurA peptide-binding domain-like"/>
    <property type="match status" value="1"/>
</dbReference>
<reference evidence="8 9" key="2">
    <citation type="journal article" date="2023" name="Plant Pathol.">
        <title>Dismantling and reorganizing Pseudomonas marginalis sensu#lato.</title>
        <authorList>
            <person name="Sawada H."/>
            <person name="Fujikawa T."/>
            <person name="Satou M."/>
        </authorList>
    </citation>
    <scope>NUCLEOTIDE SEQUENCE [LARGE SCALE GENOMIC DNA]</scope>
    <source>
        <strain evidence="8 9">MAFF 302030</strain>
    </source>
</reference>
<evidence type="ECO:0000313" key="8">
    <source>
        <dbReference type="EMBL" id="MCK9802025.1"/>
    </source>
</evidence>
<accession>A0A9X2CA00</accession>
<reference evidence="8 9" key="1">
    <citation type="journal article" date="2022" name="Int. J. Syst. Evol. Microbiol.">
        <title>Pseudomonas aegrilactucae sp. nov. and Pseudomonas morbosilactucae sp. nov., pathogens causing bacterial rot of lettuce in Japan.</title>
        <authorList>
            <person name="Sawada H."/>
            <person name="Fujikawa T."/>
            <person name="Satou M."/>
        </authorList>
    </citation>
    <scope>NUCLEOTIDE SEQUENCE [LARGE SCALE GENOMIC DNA]</scope>
    <source>
        <strain evidence="8 9">MAFF 302030</strain>
    </source>
</reference>
<dbReference type="Pfam" id="PF00639">
    <property type="entry name" value="Rotamase"/>
    <property type="match status" value="1"/>
</dbReference>
<dbReference type="InterPro" id="IPR000297">
    <property type="entry name" value="PPIase_PpiC"/>
</dbReference>
<dbReference type="Proteomes" id="UP001155059">
    <property type="component" value="Unassembled WGS sequence"/>
</dbReference>